<feature type="compositionally biased region" description="Basic and acidic residues" evidence="1">
    <location>
        <begin position="105"/>
        <end position="120"/>
    </location>
</feature>
<name>A0A6J4ISB2_9PROT</name>
<feature type="non-terminal residue" evidence="2">
    <location>
        <position position="120"/>
    </location>
</feature>
<dbReference type="EMBL" id="CADCTL010000181">
    <property type="protein sequence ID" value="CAA9260599.1"/>
    <property type="molecule type" value="Genomic_DNA"/>
</dbReference>
<feature type="compositionally biased region" description="Low complexity" evidence="1">
    <location>
        <begin position="47"/>
        <end position="59"/>
    </location>
</feature>
<feature type="non-terminal residue" evidence="2">
    <location>
        <position position="1"/>
    </location>
</feature>
<protein>
    <submittedName>
        <fullName evidence="2">Uncharacterized protein</fullName>
    </submittedName>
</protein>
<reference evidence="2" key="1">
    <citation type="submission" date="2020-02" db="EMBL/GenBank/DDBJ databases">
        <authorList>
            <person name="Meier V. D."/>
        </authorList>
    </citation>
    <scope>NUCLEOTIDE SEQUENCE</scope>
    <source>
        <strain evidence="2">AVDCRST_MAG04</strain>
    </source>
</reference>
<feature type="region of interest" description="Disordered" evidence="1">
    <location>
        <begin position="91"/>
        <end position="120"/>
    </location>
</feature>
<feature type="region of interest" description="Disordered" evidence="1">
    <location>
        <begin position="1"/>
        <end position="79"/>
    </location>
</feature>
<feature type="compositionally biased region" description="Basic residues" evidence="1">
    <location>
        <begin position="69"/>
        <end position="78"/>
    </location>
</feature>
<proteinExistence type="predicted"/>
<feature type="compositionally biased region" description="Low complexity" evidence="1">
    <location>
        <begin position="8"/>
        <end position="17"/>
    </location>
</feature>
<evidence type="ECO:0000313" key="2">
    <source>
        <dbReference type="EMBL" id="CAA9260599.1"/>
    </source>
</evidence>
<gene>
    <name evidence="2" type="ORF">AVDCRST_MAG04-2660</name>
</gene>
<sequence length="120" mass="12781">EHRSRPLAFDADGAAAAGRGGEHAGVPGDDAELQPGDPGARRRHALRPAAARRSSGAGRTDPRQGTRPRSYRARRIRERRGCCEAPAALALVPQGRTTPPARLRPAHDDGVDLARESARL</sequence>
<organism evidence="2">
    <name type="scientific">uncultured Acetobacteraceae bacterium</name>
    <dbReference type="NCBI Taxonomy" id="169975"/>
    <lineage>
        <taxon>Bacteria</taxon>
        <taxon>Pseudomonadati</taxon>
        <taxon>Pseudomonadota</taxon>
        <taxon>Alphaproteobacteria</taxon>
        <taxon>Acetobacterales</taxon>
        <taxon>Acetobacteraceae</taxon>
        <taxon>environmental samples</taxon>
    </lineage>
</organism>
<dbReference type="AlphaFoldDB" id="A0A6J4ISB2"/>
<evidence type="ECO:0000256" key="1">
    <source>
        <dbReference type="SAM" id="MobiDB-lite"/>
    </source>
</evidence>
<accession>A0A6J4ISB2</accession>